<dbReference type="Proteomes" id="UP001148629">
    <property type="component" value="Unassembled WGS sequence"/>
</dbReference>
<reference evidence="1" key="1">
    <citation type="submission" date="2022-08" db="EMBL/GenBank/DDBJ databases">
        <title>Genome Sequence of Fusarium decemcellulare.</title>
        <authorList>
            <person name="Buettner E."/>
        </authorList>
    </citation>
    <scope>NUCLEOTIDE SEQUENCE</scope>
    <source>
        <strain evidence="1">Babe19</strain>
    </source>
</reference>
<accession>A0ACC1RBF9</accession>
<comment type="caution">
    <text evidence="1">The sequence shown here is derived from an EMBL/GenBank/DDBJ whole genome shotgun (WGS) entry which is preliminary data.</text>
</comment>
<gene>
    <name evidence="1" type="ORF">NM208_g17204</name>
</gene>
<proteinExistence type="predicted"/>
<name>A0ACC1RBF9_9HYPO</name>
<sequence length="152" mass="16113">MKLTDWALVVRAIGAFVGIVFAIRKVAWASTLQVSLTLALVNPLLWWLIDRSKPGLFLSTAVGFTGSALLLGVNPDMMPAPAHAPFGNISASMGSDDEPLPIFGGLARQETLETGVWMLSVLFCSCVCFGNIGRRLALGPSAAAKGRWAGVR</sequence>
<evidence type="ECO:0000313" key="2">
    <source>
        <dbReference type="Proteomes" id="UP001148629"/>
    </source>
</evidence>
<organism evidence="1 2">
    <name type="scientific">Fusarium decemcellulare</name>
    <dbReference type="NCBI Taxonomy" id="57161"/>
    <lineage>
        <taxon>Eukaryota</taxon>
        <taxon>Fungi</taxon>
        <taxon>Dikarya</taxon>
        <taxon>Ascomycota</taxon>
        <taxon>Pezizomycotina</taxon>
        <taxon>Sordariomycetes</taxon>
        <taxon>Hypocreomycetidae</taxon>
        <taxon>Hypocreales</taxon>
        <taxon>Nectriaceae</taxon>
        <taxon>Fusarium</taxon>
        <taxon>Fusarium decemcellulare species complex</taxon>
    </lineage>
</organism>
<protein>
    <submittedName>
        <fullName evidence="1">Uncharacterized protein</fullName>
    </submittedName>
</protein>
<evidence type="ECO:0000313" key="1">
    <source>
        <dbReference type="EMBL" id="KAJ3500192.1"/>
    </source>
</evidence>
<dbReference type="EMBL" id="JANRMS010005982">
    <property type="protein sequence ID" value="KAJ3500192.1"/>
    <property type="molecule type" value="Genomic_DNA"/>
</dbReference>
<keyword evidence="2" id="KW-1185">Reference proteome</keyword>